<keyword evidence="3 5" id="KW-0732">Signal</keyword>
<dbReference type="RefSeq" id="WP_086936369.1">
    <property type="nucleotide sequence ID" value="NZ_CP013251.1"/>
</dbReference>
<dbReference type="SMART" id="SM00062">
    <property type="entry name" value="PBPb"/>
    <property type="match status" value="1"/>
</dbReference>
<dbReference type="Pfam" id="PF00497">
    <property type="entry name" value="SBP_bac_3"/>
    <property type="match status" value="1"/>
</dbReference>
<reference evidence="7 8" key="1">
    <citation type="journal article" date="2016" name="Front. Microbiol.">
        <title>Genomic Insight into the Host-Endosymbiont Relationship of Endozoicomonas montiporae CL-33(T) with its Coral Host.</title>
        <authorList>
            <person name="Ding J.-Y."/>
            <person name="Shiu J.-H."/>
            <person name="Chen W.-M."/>
            <person name="Chiang Y.-R."/>
            <person name="Tang S.-L."/>
        </authorList>
    </citation>
    <scope>NUCLEOTIDE SEQUENCE [LARGE SCALE GENOMIC DNA]</scope>
    <source>
        <strain evidence="7 8">CL-33</strain>
    </source>
</reference>
<dbReference type="STRING" id="570277.EZMO1_0197"/>
<dbReference type="OrthoDB" id="7708309at2"/>
<dbReference type="SUPFAM" id="SSF53850">
    <property type="entry name" value="Periplasmic binding protein-like II"/>
    <property type="match status" value="1"/>
</dbReference>
<evidence type="ECO:0000256" key="1">
    <source>
        <dbReference type="ARBA" id="ARBA00004196"/>
    </source>
</evidence>
<comment type="similarity">
    <text evidence="2 4">Belongs to the bacterial solute-binding protein 3 family.</text>
</comment>
<name>A0A142B6T7_9GAMM</name>
<gene>
    <name evidence="7" type="ORF">EZMO1_0197</name>
</gene>
<dbReference type="PATRIC" id="fig|570277.3.peg.204"/>
<dbReference type="PANTHER" id="PTHR35936:SF19">
    <property type="entry name" value="AMINO-ACID-BINDING PROTEIN YXEM-RELATED"/>
    <property type="match status" value="1"/>
</dbReference>
<dbReference type="KEGG" id="emp:EZMO1_0197"/>
<dbReference type="Gene3D" id="3.40.190.10">
    <property type="entry name" value="Periplasmic binding protein-like II"/>
    <property type="match status" value="2"/>
</dbReference>
<evidence type="ECO:0000256" key="3">
    <source>
        <dbReference type="ARBA" id="ARBA00022729"/>
    </source>
</evidence>
<proteinExistence type="inferred from homology"/>
<feature type="chain" id="PRO_5007492479" evidence="5">
    <location>
        <begin position="31"/>
        <end position="264"/>
    </location>
</feature>
<evidence type="ECO:0000259" key="6">
    <source>
        <dbReference type="SMART" id="SM00062"/>
    </source>
</evidence>
<feature type="domain" description="Solute-binding protein family 3/N-terminal" evidence="6">
    <location>
        <begin position="42"/>
        <end position="263"/>
    </location>
</feature>
<accession>A0A142B6T7</accession>
<dbReference type="GO" id="GO:0030313">
    <property type="term" value="C:cell envelope"/>
    <property type="evidence" value="ECO:0007669"/>
    <property type="project" value="UniProtKB-SubCell"/>
</dbReference>
<evidence type="ECO:0000256" key="4">
    <source>
        <dbReference type="RuleBase" id="RU003744"/>
    </source>
</evidence>
<evidence type="ECO:0000256" key="5">
    <source>
        <dbReference type="SAM" id="SignalP"/>
    </source>
</evidence>
<dbReference type="EMBL" id="CP013251">
    <property type="protein sequence ID" value="AMO54463.1"/>
    <property type="molecule type" value="Genomic_DNA"/>
</dbReference>
<dbReference type="Proteomes" id="UP000071065">
    <property type="component" value="Chromosome"/>
</dbReference>
<organism evidence="7 8">
    <name type="scientific">Endozoicomonas montiporae CL-33</name>
    <dbReference type="NCBI Taxonomy" id="570277"/>
    <lineage>
        <taxon>Bacteria</taxon>
        <taxon>Pseudomonadati</taxon>
        <taxon>Pseudomonadota</taxon>
        <taxon>Gammaproteobacteria</taxon>
        <taxon>Oceanospirillales</taxon>
        <taxon>Endozoicomonadaceae</taxon>
        <taxon>Endozoicomonas</taxon>
    </lineage>
</organism>
<protein>
    <submittedName>
        <fullName evidence="7">Putative ABC transporter substrate-binding protein</fullName>
    </submittedName>
</protein>
<feature type="signal peptide" evidence="5">
    <location>
        <begin position="1"/>
        <end position="30"/>
    </location>
</feature>
<sequence>MFKGKKTSRLAAFSAFLVLTSALWTGMTHASSKLQSILKSGELRVGTTGDWDPMTVRNPATNQYQGFDIDLARELAKDMGVELKLVPADWKTLVNGLKANKYDMTTSASKNMKRATVAGFSDSYFSVGTVPVTQKKYLDKYRHWSDINQSGVRVAVTLGTVFEQEAREYFPDATIRTVEAPARDFQELLSGRSEVAVTSNLEARKLVAKYPNLAIVPVSKPRKAKQLSIMLPQDDQVWINYINHWIEMKETQGFFDQLEDKWMQ</sequence>
<dbReference type="AlphaFoldDB" id="A0A142B6T7"/>
<dbReference type="InterPro" id="IPR018313">
    <property type="entry name" value="SBP_3_CS"/>
</dbReference>
<dbReference type="PANTHER" id="PTHR35936">
    <property type="entry name" value="MEMBRANE-BOUND LYTIC MUREIN TRANSGLYCOSYLASE F"/>
    <property type="match status" value="1"/>
</dbReference>
<evidence type="ECO:0000313" key="8">
    <source>
        <dbReference type="Proteomes" id="UP000071065"/>
    </source>
</evidence>
<evidence type="ECO:0000256" key="2">
    <source>
        <dbReference type="ARBA" id="ARBA00010333"/>
    </source>
</evidence>
<evidence type="ECO:0000313" key="7">
    <source>
        <dbReference type="EMBL" id="AMO54463.1"/>
    </source>
</evidence>
<dbReference type="InterPro" id="IPR001638">
    <property type="entry name" value="Solute-binding_3/MltF_N"/>
</dbReference>
<comment type="subcellular location">
    <subcellularLocation>
        <location evidence="1">Cell envelope</location>
    </subcellularLocation>
</comment>
<dbReference type="PROSITE" id="PS01039">
    <property type="entry name" value="SBP_BACTERIAL_3"/>
    <property type="match status" value="1"/>
</dbReference>